<dbReference type="InterPro" id="IPR037053">
    <property type="entry name" value="Phage_tail_collar_dom_sf"/>
</dbReference>
<keyword evidence="3" id="KW-1185">Reference proteome</keyword>
<dbReference type="RefSeq" id="WP_353874585.1">
    <property type="nucleotide sequence ID" value="NZ_JBEVCJ010000006.1"/>
</dbReference>
<sequence>MAEPYISEIRMFGFNWPPRGWAKCDGQLLPINQNQSLYALLGTTYGGDGQTTFALPDLRGRTPINFGDYIDPVIPGEIVYQLGSHYGKENVTLSSAELAAHTHIIRGTTENSNSRSFTNAIFATAIDRGTGNPSDFYGSDDNLVALNPVGVTQNGGGEAHYNMQPSLVVNFCISLTGVFPSRN</sequence>
<feature type="domain" description="Phage tail collar" evidence="1">
    <location>
        <begin position="8"/>
        <end position="63"/>
    </location>
</feature>
<dbReference type="EMBL" id="JBEVCJ010000006">
    <property type="protein sequence ID" value="MET1254971.1"/>
    <property type="molecule type" value="Genomic_DNA"/>
</dbReference>
<evidence type="ECO:0000313" key="2">
    <source>
        <dbReference type="EMBL" id="MET1254971.1"/>
    </source>
</evidence>
<evidence type="ECO:0000313" key="3">
    <source>
        <dbReference type="Proteomes" id="UP001548189"/>
    </source>
</evidence>
<organism evidence="2 3">
    <name type="scientific">Aliikangiella maris</name>
    <dbReference type="NCBI Taxonomy" id="3162458"/>
    <lineage>
        <taxon>Bacteria</taxon>
        <taxon>Pseudomonadati</taxon>
        <taxon>Pseudomonadota</taxon>
        <taxon>Gammaproteobacteria</taxon>
        <taxon>Oceanospirillales</taxon>
        <taxon>Pleioneaceae</taxon>
        <taxon>Aliikangiella</taxon>
    </lineage>
</organism>
<dbReference type="Proteomes" id="UP001548189">
    <property type="component" value="Unassembled WGS sequence"/>
</dbReference>
<name>A0ABV2BSR0_9GAMM</name>
<reference evidence="2 3" key="1">
    <citation type="submission" date="2024-06" db="EMBL/GenBank/DDBJ databases">
        <authorList>
            <person name="Li F."/>
        </authorList>
    </citation>
    <scope>NUCLEOTIDE SEQUENCE [LARGE SCALE GENOMIC DNA]</scope>
    <source>
        <strain evidence="2 3">GXAS 311</strain>
    </source>
</reference>
<dbReference type="InterPro" id="IPR011083">
    <property type="entry name" value="Phage_tail_collar_dom"/>
</dbReference>
<evidence type="ECO:0000259" key="1">
    <source>
        <dbReference type="Pfam" id="PF07484"/>
    </source>
</evidence>
<gene>
    <name evidence="2" type="ORF">ABVT43_07540</name>
</gene>
<dbReference type="SUPFAM" id="SSF88874">
    <property type="entry name" value="Receptor-binding domain of short tail fibre protein gp12"/>
    <property type="match status" value="1"/>
</dbReference>
<accession>A0ABV2BSR0</accession>
<dbReference type="Gene3D" id="3.90.1340.10">
    <property type="entry name" value="Phage tail collar domain"/>
    <property type="match status" value="1"/>
</dbReference>
<proteinExistence type="predicted"/>
<comment type="caution">
    <text evidence="2">The sequence shown here is derived from an EMBL/GenBank/DDBJ whole genome shotgun (WGS) entry which is preliminary data.</text>
</comment>
<protein>
    <submittedName>
        <fullName evidence="2">Tail fiber protein</fullName>
    </submittedName>
</protein>
<dbReference type="Pfam" id="PF07484">
    <property type="entry name" value="Collar"/>
    <property type="match status" value="1"/>
</dbReference>